<keyword evidence="1" id="KW-0472">Membrane</keyword>
<sequence length="436" mass="49508">MTTEPPKLERKLTRSDNFGNKYLKAVSLPVAWYDFDTLNPNTVHHEKPLKLTLILIHIVGLAAFVGQCAYHYLDTIKETTVTAKDVDGVSGWSCKTLVPDPIYSLNMSYNECVNEHYVKPTVENLVRYGLFGPLVFSGFDGGQPEDSYDGPWNMSTGLRWSINTMTLYHKPFPNLSDVVYTYPSTCIVPFYAGYEKTEKFNPEDGYTSPLEMPLSEAYKRGYDFFNGYGFIGLGNKEPEFDDTCNVNQPWNCGKYVTFHPSSETDYVAQCNGTISEEEQADLFANGTYAFPHVFAQELKWSAPANAQPYVEEGKGDYFVVYKPKTVGITPLYPKTTTLELVTNTASPRTATTFFGKERCNFYEKQIAVEAFEYIFSWPNCHPCSIFKQNSPFFCERDVQKTWLNIFALSISNTLFVMGIMITWAPLLLRVFLGKYG</sequence>
<evidence type="ECO:0000256" key="1">
    <source>
        <dbReference type="SAM" id="Phobius"/>
    </source>
</evidence>
<evidence type="ECO:0000313" key="2">
    <source>
        <dbReference type="EMBL" id="CCO66489.1"/>
    </source>
</evidence>
<dbReference type="AlphaFoldDB" id="K8FI65"/>
<dbReference type="KEGG" id="bpg:Bathy09g01100"/>
<accession>K8FI65</accession>
<gene>
    <name evidence="2" type="ORF">Bathy09g01100</name>
</gene>
<evidence type="ECO:0000313" key="3">
    <source>
        <dbReference type="Proteomes" id="UP000198341"/>
    </source>
</evidence>
<name>K8FI65_9CHLO</name>
<dbReference type="OrthoDB" id="10610177at2759"/>
<feature type="transmembrane region" description="Helical" evidence="1">
    <location>
        <begin position="402"/>
        <end position="428"/>
    </location>
</feature>
<proteinExistence type="predicted"/>
<keyword evidence="1" id="KW-1133">Transmembrane helix</keyword>
<dbReference type="GeneID" id="19013617"/>
<organism evidence="2 3">
    <name type="scientific">Bathycoccus prasinos</name>
    <dbReference type="NCBI Taxonomy" id="41875"/>
    <lineage>
        <taxon>Eukaryota</taxon>
        <taxon>Viridiplantae</taxon>
        <taxon>Chlorophyta</taxon>
        <taxon>Mamiellophyceae</taxon>
        <taxon>Mamiellales</taxon>
        <taxon>Bathycoccaceae</taxon>
        <taxon>Bathycoccus</taxon>
    </lineage>
</organism>
<protein>
    <submittedName>
        <fullName evidence="2">Uncharacterized protein</fullName>
    </submittedName>
</protein>
<dbReference type="Proteomes" id="UP000198341">
    <property type="component" value="Chromosome 9"/>
</dbReference>
<dbReference type="RefSeq" id="XP_007510929.1">
    <property type="nucleotide sequence ID" value="XM_007510867.1"/>
</dbReference>
<keyword evidence="3" id="KW-1185">Reference proteome</keyword>
<feature type="transmembrane region" description="Helical" evidence="1">
    <location>
        <begin position="51"/>
        <end position="73"/>
    </location>
</feature>
<reference evidence="2 3" key="1">
    <citation type="submission" date="2011-10" db="EMBL/GenBank/DDBJ databases">
        <authorList>
            <person name="Genoscope - CEA"/>
        </authorList>
    </citation>
    <scope>NUCLEOTIDE SEQUENCE [LARGE SCALE GENOMIC DNA]</scope>
    <source>
        <strain evidence="2 3">RCC 1105</strain>
    </source>
</reference>
<dbReference type="EMBL" id="FO082270">
    <property type="protein sequence ID" value="CCO66489.1"/>
    <property type="molecule type" value="Genomic_DNA"/>
</dbReference>
<keyword evidence="1" id="KW-0812">Transmembrane</keyword>